<evidence type="ECO:0000256" key="1">
    <source>
        <dbReference type="SAM" id="MobiDB-lite"/>
    </source>
</evidence>
<gene>
    <name evidence="2" type="ORF">HGA06_05215</name>
</gene>
<feature type="compositionally biased region" description="Basic and acidic residues" evidence="1">
    <location>
        <begin position="21"/>
        <end position="61"/>
    </location>
</feature>
<accession>A0AA44ICF4</accession>
<dbReference type="Pfam" id="PF14431">
    <property type="entry name" value="YwqJ-deaminase"/>
    <property type="match status" value="1"/>
</dbReference>
<dbReference type="EMBL" id="JAAXOU010000030">
    <property type="protein sequence ID" value="NKY13596.1"/>
    <property type="molecule type" value="Genomic_DNA"/>
</dbReference>
<protein>
    <submittedName>
        <fullName evidence="2">Uncharacterized protein</fullName>
    </submittedName>
</protein>
<organism evidence="2 3">
    <name type="scientific">Streptomyces somaliensis (strain ATCC 33201 / DSM 40738 / JCM 12659 / KCTC 9044 / NCTC 11332 / NRRL B-12077 / IP 733)</name>
    <dbReference type="NCBI Taxonomy" id="1134445"/>
    <lineage>
        <taxon>Bacteria</taxon>
        <taxon>Bacillati</taxon>
        <taxon>Actinomycetota</taxon>
        <taxon>Actinomycetes</taxon>
        <taxon>Kitasatosporales</taxon>
        <taxon>Streptomycetaceae</taxon>
        <taxon>Streptomyces</taxon>
    </lineage>
</organism>
<dbReference type="Proteomes" id="UP000570003">
    <property type="component" value="Unassembled WGS sequence"/>
</dbReference>
<evidence type="ECO:0000313" key="2">
    <source>
        <dbReference type="EMBL" id="NKY13596.1"/>
    </source>
</evidence>
<comment type="caution">
    <text evidence="2">The sequence shown here is derived from an EMBL/GenBank/DDBJ whole genome shotgun (WGS) entry which is preliminary data.</text>
</comment>
<proteinExistence type="predicted"/>
<evidence type="ECO:0000313" key="3">
    <source>
        <dbReference type="Proteomes" id="UP000570003"/>
    </source>
</evidence>
<dbReference type="AlphaFoldDB" id="A0AA44ICF4"/>
<name>A0AA44ICF4_STRE0</name>
<keyword evidence="3" id="KW-1185">Reference proteome</keyword>
<feature type="region of interest" description="Disordered" evidence="1">
    <location>
        <begin position="1"/>
        <end position="61"/>
    </location>
</feature>
<reference evidence="2 3" key="1">
    <citation type="submission" date="2020-04" db="EMBL/GenBank/DDBJ databases">
        <title>MicrobeNet Type strains.</title>
        <authorList>
            <person name="Nicholson A.C."/>
        </authorList>
    </citation>
    <scope>NUCLEOTIDE SEQUENCE [LARGE SCALE GENOMIC DNA]</scope>
    <source>
        <strain evidence="2 3">DSM 40738</strain>
    </source>
</reference>
<dbReference type="RefSeq" id="WP_168437848.1">
    <property type="nucleotide sequence ID" value="NZ_JAAXOU010000030.1"/>
</dbReference>
<sequence>MSPQPDWHGQSAGKMKHHRRDALDVNHLSEEEQRTALVRETRALADDAQKQEAGHNPPGKDRLVKACAGGLLHEGTLTSHTSSTKRHGQSQLDVHPALKNVLDQVENQIRADGENPGAGHGKCAEIALVSDRLRSIEDRDGKAIGTPDDIRSAMSGALVYSLQIGEQDSPTGLKKHGDYKEPCRSCSRILPLIGVTAHV</sequence>
<dbReference type="InterPro" id="IPR025968">
    <property type="entry name" value="YwqJ_deaminase"/>
</dbReference>